<comment type="cofactor">
    <cofactor evidence="1">
        <name>Cu cation</name>
        <dbReference type="ChEBI" id="CHEBI:23378"/>
    </cofactor>
    <text evidence="1">Contains 1 topaquinone per subunit.</text>
</comment>
<dbReference type="EC" id="1.4.3.-" evidence="1"/>
<keyword evidence="1" id="KW-0186">Copper</keyword>
<dbReference type="PANTHER" id="PTHR10638">
    <property type="entry name" value="COPPER AMINE OXIDASE"/>
    <property type="match status" value="1"/>
</dbReference>
<dbReference type="GO" id="GO:0008131">
    <property type="term" value="F:primary methylamine oxidase activity"/>
    <property type="evidence" value="ECO:0007669"/>
    <property type="project" value="InterPro"/>
</dbReference>
<dbReference type="Gene3D" id="2.70.98.20">
    <property type="entry name" value="Copper amine oxidase, catalytic domain"/>
    <property type="match status" value="1"/>
</dbReference>
<dbReference type="GO" id="GO:0048038">
    <property type="term" value="F:quinone binding"/>
    <property type="evidence" value="ECO:0007669"/>
    <property type="project" value="InterPro"/>
</dbReference>
<dbReference type="GO" id="GO:0009308">
    <property type="term" value="P:amine metabolic process"/>
    <property type="evidence" value="ECO:0007669"/>
    <property type="project" value="UniProtKB-UniRule"/>
</dbReference>
<evidence type="ECO:0000313" key="4">
    <source>
        <dbReference type="Proteomes" id="UP000006038"/>
    </source>
</evidence>
<feature type="domain" description="Copper amine oxidase catalytic" evidence="2">
    <location>
        <begin position="51"/>
        <end position="213"/>
    </location>
</feature>
<dbReference type="Pfam" id="PF01179">
    <property type="entry name" value="Cu_amine_oxid"/>
    <property type="match status" value="1"/>
</dbReference>
<keyword evidence="1" id="KW-0479">Metal-binding</keyword>
<dbReference type="AlphaFoldDB" id="J3MDF7"/>
<dbReference type="Proteomes" id="UP000006038">
    <property type="component" value="Chromosome 6"/>
</dbReference>
<sequence>MAARRRSFLLPIARAGQVGGGERAFFSSPRVRVSDCYEPSASLSIHGASSQVSLIGLLEVKGTAYTHGDEVKQDEHDTLVSENTITVYHDHYITYHMDLDVDGMNNSFVKSTVTAIRDIDCDTLRRSYWTVREVAEREADGKVDLGASGPPTDLVFVKLGKKTRMGNEVGYQIVPASATAASVLDDDNFPQRRTTYCKKQVQVTPNNRVERIAT</sequence>
<protein>
    <recommendedName>
        <fullName evidence="1">Amine oxidase</fullName>
        <ecNumber evidence="1">1.4.3.-</ecNumber>
    </recommendedName>
</protein>
<dbReference type="GO" id="GO:0005507">
    <property type="term" value="F:copper ion binding"/>
    <property type="evidence" value="ECO:0007669"/>
    <property type="project" value="InterPro"/>
</dbReference>
<reference evidence="3" key="2">
    <citation type="submission" date="2013-04" db="UniProtKB">
        <authorList>
            <consortium name="EnsemblPlants"/>
        </authorList>
    </citation>
    <scope>IDENTIFICATION</scope>
</reference>
<dbReference type="InterPro" id="IPR015798">
    <property type="entry name" value="Cu_amine_oxidase_C"/>
</dbReference>
<evidence type="ECO:0000259" key="2">
    <source>
        <dbReference type="Pfam" id="PF01179"/>
    </source>
</evidence>
<dbReference type="HOGENOM" id="CLU_1290740_0_0_1"/>
<dbReference type="EnsemblPlants" id="OB06G20510.1">
    <property type="protein sequence ID" value="OB06G20510.1"/>
    <property type="gene ID" value="OB06G20510"/>
</dbReference>
<comment type="PTM">
    <text evidence="1">Topaquinone (TPQ) is generated by copper-dependent autoxidation of a specific tyrosyl residue.</text>
</comment>
<comment type="similarity">
    <text evidence="1">Belongs to the copper/topaquinone oxidase family.</text>
</comment>
<dbReference type="Gramene" id="OB06G20510.1">
    <property type="protein sequence ID" value="OB06G20510.1"/>
    <property type="gene ID" value="OB06G20510"/>
</dbReference>
<keyword evidence="4" id="KW-1185">Reference proteome</keyword>
<dbReference type="InterPro" id="IPR000269">
    <property type="entry name" value="Cu_amine_oxidase"/>
</dbReference>
<keyword evidence="1" id="KW-0560">Oxidoreductase</keyword>
<dbReference type="STRING" id="4533.J3MDF7"/>
<dbReference type="eggNOG" id="KOG1186">
    <property type="taxonomic scope" value="Eukaryota"/>
</dbReference>
<dbReference type="SUPFAM" id="SSF49998">
    <property type="entry name" value="Amine oxidase catalytic domain"/>
    <property type="match status" value="1"/>
</dbReference>
<keyword evidence="1" id="KW-0801">TPQ</keyword>
<dbReference type="OMA" id="HRNRSIM"/>
<dbReference type="InterPro" id="IPR036460">
    <property type="entry name" value="Cu_amine_oxidase_C_sf"/>
</dbReference>
<accession>J3MDF7</accession>
<reference evidence="3" key="1">
    <citation type="journal article" date="2013" name="Nat. Commun.">
        <title>Whole-genome sequencing of Oryza brachyantha reveals mechanisms underlying Oryza genome evolution.</title>
        <authorList>
            <person name="Chen J."/>
            <person name="Huang Q."/>
            <person name="Gao D."/>
            <person name="Wang J."/>
            <person name="Lang Y."/>
            <person name="Liu T."/>
            <person name="Li B."/>
            <person name="Bai Z."/>
            <person name="Luis Goicoechea J."/>
            <person name="Liang C."/>
            <person name="Chen C."/>
            <person name="Zhang W."/>
            <person name="Sun S."/>
            <person name="Liao Y."/>
            <person name="Zhang X."/>
            <person name="Yang L."/>
            <person name="Song C."/>
            <person name="Wang M."/>
            <person name="Shi J."/>
            <person name="Liu G."/>
            <person name="Liu J."/>
            <person name="Zhou H."/>
            <person name="Zhou W."/>
            <person name="Yu Q."/>
            <person name="An N."/>
            <person name="Chen Y."/>
            <person name="Cai Q."/>
            <person name="Wang B."/>
            <person name="Liu B."/>
            <person name="Min J."/>
            <person name="Huang Y."/>
            <person name="Wu H."/>
            <person name="Li Z."/>
            <person name="Zhang Y."/>
            <person name="Yin Y."/>
            <person name="Song W."/>
            <person name="Jiang J."/>
            <person name="Jackson S.A."/>
            <person name="Wing R.A."/>
            <person name="Wang J."/>
            <person name="Chen M."/>
        </authorList>
    </citation>
    <scope>NUCLEOTIDE SEQUENCE [LARGE SCALE GENOMIC DNA]</scope>
    <source>
        <strain evidence="3">cv. IRGC 101232</strain>
    </source>
</reference>
<evidence type="ECO:0000313" key="3">
    <source>
        <dbReference type="EnsemblPlants" id="OB06G20510.1"/>
    </source>
</evidence>
<evidence type="ECO:0000256" key="1">
    <source>
        <dbReference type="RuleBase" id="RU000672"/>
    </source>
</evidence>
<dbReference type="PANTHER" id="PTHR10638:SF71">
    <property type="entry name" value="AMINE OXIDASE"/>
    <property type="match status" value="1"/>
</dbReference>
<organism evidence="3">
    <name type="scientific">Oryza brachyantha</name>
    <name type="common">malo sina</name>
    <dbReference type="NCBI Taxonomy" id="4533"/>
    <lineage>
        <taxon>Eukaryota</taxon>
        <taxon>Viridiplantae</taxon>
        <taxon>Streptophyta</taxon>
        <taxon>Embryophyta</taxon>
        <taxon>Tracheophyta</taxon>
        <taxon>Spermatophyta</taxon>
        <taxon>Magnoliopsida</taxon>
        <taxon>Liliopsida</taxon>
        <taxon>Poales</taxon>
        <taxon>Poaceae</taxon>
        <taxon>BOP clade</taxon>
        <taxon>Oryzoideae</taxon>
        <taxon>Oryzeae</taxon>
        <taxon>Oryzinae</taxon>
        <taxon>Oryza</taxon>
    </lineage>
</organism>
<proteinExistence type="inferred from homology"/>
<name>J3MDF7_ORYBR</name>